<sequence>MPNVDFLPIMSEELGNNATSKQPFICPVTETIEYNTGPAPLPVHREAQRARNWLNPLLLRFICQGTPSKDVEWNVPVSVDTEQICAVCKAKDELTGWVVDCPEADHFRILHSIFYRMTERTGSNDASQTGPRLHLSTCSCMNTQCQKQGVRCWCGVYVNRWVMEELGPLCTVVRLEKGTRWG</sequence>
<dbReference type="InParanoid" id="A0A1S0UBW3"/>
<dbReference type="CTD" id="9937522"/>
<accession>A0A1S0UBW3</accession>
<dbReference type="AlphaFoldDB" id="A0A1S0UBW3"/>
<proteinExistence type="predicted"/>
<evidence type="ECO:0000313" key="1">
    <source>
        <dbReference type="EMBL" id="EFO28335.1"/>
    </source>
</evidence>
<dbReference type="RefSeq" id="XP_003135742.1">
    <property type="nucleotide sequence ID" value="XM_003135694.1"/>
</dbReference>
<organism evidence="1">
    <name type="scientific">Loa loa</name>
    <name type="common">Eye worm</name>
    <name type="synonym">Filaria loa</name>
    <dbReference type="NCBI Taxonomy" id="7209"/>
    <lineage>
        <taxon>Eukaryota</taxon>
        <taxon>Metazoa</taxon>
        <taxon>Ecdysozoa</taxon>
        <taxon>Nematoda</taxon>
        <taxon>Chromadorea</taxon>
        <taxon>Rhabditida</taxon>
        <taxon>Spirurina</taxon>
        <taxon>Spiruromorpha</taxon>
        <taxon>Filarioidea</taxon>
        <taxon>Onchocercidae</taxon>
        <taxon>Loa</taxon>
    </lineage>
</organism>
<reference evidence="1" key="1">
    <citation type="submission" date="2012-04" db="EMBL/GenBank/DDBJ databases">
        <title>The Genome Sequence of Loa loa.</title>
        <authorList>
            <consortium name="The Broad Institute Genome Sequencing Platform"/>
            <consortium name="Broad Institute Genome Sequencing Center for Infectious Disease"/>
            <person name="Nutman T.B."/>
            <person name="Fink D.L."/>
            <person name="Russ C."/>
            <person name="Young S."/>
            <person name="Zeng Q."/>
            <person name="Gargeya S."/>
            <person name="Alvarado L."/>
            <person name="Berlin A."/>
            <person name="Chapman S.B."/>
            <person name="Chen Z."/>
            <person name="Freedman E."/>
            <person name="Gellesch M."/>
            <person name="Goldberg J."/>
            <person name="Griggs A."/>
            <person name="Gujja S."/>
            <person name="Heilman E.R."/>
            <person name="Heiman D."/>
            <person name="Howarth C."/>
            <person name="Mehta T."/>
            <person name="Neiman D."/>
            <person name="Pearson M."/>
            <person name="Roberts A."/>
            <person name="Saif S."/>
            <person name="Shea T."/>
            <person name="Shenoy N."/>
            <person name="Sisk P."/>
            <person name="Stolte C."/>
            <person name="Sykes S."/>
            <person name="White J."/>
            <person name="Yandava C."/>
            <person name="Haas B."/>
            <person name="Henn M.R."/>
            <person name="Nusbaum C."/>
            <person name="Birren B."/>
        </authorList>
    </citation>
    <scope>NUCLEOTIDE SEQUENCE [LARGE SCALE GENOMIC DNA]</scope>
</reference>
<dbReference type="EMBL" id="JH712150">
    <property type="protein sequence ID" value="EFO28335.1"/>
    <property type="molecule type" value="Genomic_DNA"/>
</dbReference>
<dbReference type="KEGG" id="loa:LOAG_00154"/>
<name>A0A1S0UBW3_LOALO</name>
<protein>
    <submittedName>
        <fullName evidence="1">Uncharacterized protein</fullName>
    </submittedName>
</protein>
<gene>
    <name evidence="1" type="ORF">LOAG_00154</name>
</gene>
<dbReference type="GeneID" id="9937522"/>